<evidence type="ECO:0000313" key="13">
    <source>
        <dbReference type="Proteomes" id="UP000182373"/>
    </source>
</evidence>
<keyword evidence="6 10" id="KW-1133">Transmembrane helix</keyword>
<keyword evidence="8 10" id="KW-0472">Membrane</keyword>
<evidence type="ECO:0000256" key="10">
    <source>
        <dbReference type="SAM" id="Phobius"/>
    </source>
</evidence>
<feature type="transmembrane region" description="Helical" evidence="10">
    <location>
        <begin position="268"/>
        <end position="289"/>
    </location>
</feature>
<feature type="region of interest" description="Disordered" evidence="9">
    <location>
        <begin position="1"/>
        <end position="25"/>
    </location>
</feature>
<name>A0AAC9P9K7_9PROT</name>
<dbReference type="GO" id="GO:0005886">
    <property type="term" value="C:plasma membrane"/>
    <property type="evidence" value="ECO:0007669"/>
    <property type="project" value="UniProtKB-SubCell"/>
</dbReference>
<feature type="domain" description="ABC-2 type transporter transmembrane" evidence="11">
    <location>
        <begin position="67"/>
        <end position="259"/>
    </location>
</feature>
<keyword evidence="4" id="KW-1003">Cell membrane</keyword>
<proteinExistence type="inferred from homology"/>
<dbReference type="InterPro" id="IPR013525">
    <property type="entry name" value="ABC2_TM"/>
</dbReference>
<evidence type="ECO:0000256" key="5">
    <source>
        <dbReference type="ARBA" id="ARBA00022692"/>
    </source>
</evidence>
<keyword evidence="3" id="KW-0813">Transport</keyword>
<feature type="transmembrane region" description="Helical" evidence="10">
    <location>
        <begin position="75"/>
        <end position="96"/>
    </location>
</feature>
<dbReference type="GO" id="GO:0015774">
    <property type="term" value="P:polysaccharide transport"/>
    <property type="evidence" value="ECO:0007669"/>
    <property type="project" value="UniProtKB-KW"/>
</dbReference>
<organism evidence="12 13">
    <name type="scientific">Granulibacter bethesdensis</name>
    <dbReference type="NCBI Taxonomy" id="364410"/>
    <lineage>
        <taxon>Bacteria</taxon>
        <taxon>Pseudomonadati</taxon>
        <taxon>Pseudomonadota</taxon>
        <taxon>Alphaproteobacteria</taxon>
        <taxon>Acetobacterales</taxon>
        <taxon>Acetobacteraceae</taxon>
        <taxon>Granulibacter</taxon>
    </lineage>
</organism>
<dbReference type="GO" id="GO:0140359">
    <property type="term" value="F:ABC-type transporter activity"/>
    <property type="evidence" value="ECO:0007669"/>
    <property type="project" value="InterPro"/>
</dbReference>
<dbReference type="EMBL" id="CP018191">
    <property type="protein sequence ID" value="APH55129.1"/>
    <property type="molecule type" value="Genomic_DNA"/>
</dbReference>
<evidence type="ECO:0000256" key="6">
    <source>
        <dbReference type="ARBA" id="ARBA00022989"/>
    </source>
</evidence>
<feature type="transmembrane region" description="Helical" evidence="10">
    <location>
        <begin position="184"/>
        <end position="207"/>
    </location>
</feature>
<evidence type="ECO:0000256" key="7">
    <source>
        <dbReference type="ARBA" id="ARBA00023047"/>
    </source>
</evidence>
<reference evidence="13" key="1">
    <citation type="submission" date="2016-11" db="EMBL/GenBank/DDBJ databases">
        <title>Comparative genomic and phenotypic analysis of Granulibacter bethesdensis clinical isolates from patients with chronic granulomatous disease.</title>
        <authorList>
            <person name="Zarember K.A."/>
            <person name="Porcella S.F."/>
            <person name="Chu J."/>
            <person name="Ding L."/>
            <person name="Dahlstrom E."/>
            <person name="Barbian K."/>
            <person name="Martens C."/>
            <person name="Sykora L."/>
            <person name="Kramer S."/>
            <person name="Pettinato A.M."/>
            <person name="Hong H."/>
            <person name="Wald G."/>
            <person name="Berg L.J."/>
            <person name="Rogge L.S."/>
            <person name="Greenberg D.E."/>
            <person name="Falcone E.L."/>
            <person name="Neves J.F."/>
            <person name="Simoes M.J."/>
            <person name="Casal M."/>
            <person name="Rodriguez-Lopez F.C."/>
            <person name="Zelazny A."/>
            <person name="Gallin J.I."/>
            <person name="Holland S.M."/>
        </authorList>
    </citation>
    <scope>NUCLEOTIDE SEQUENCE [LARGE SCALE GENOMIC DNA]</scope>
    <source>
        <strain evidence="13">NIH9.1</strain>
    </source>
</reference>
<dbReference type="PANTHER" id="PTHR30413">
    <property type="entry name" value="INNER MEMBRANE TRANSPORT PERMEASE"/>
    <property type="match status" value="1"/>
</dbReference>
<keyword evidence="7" id="KW-0625">Polysaccharide transport</keyword>
<feature type="compositionally biased region" description="Polar residues" evidence="9">
    <location>
        <begin position="13"/>
        <end position="23"/>
    </location>
</feature>
<protein>
    <submittedName>
        <fullName evidence="12">Polysaccharide export ABC transporter permease protein</fullName>
    </submittedName>
</protein>
<gene>
    <name evidence="12" type="ORF">GbCGDNIH9_1818</name>
</gene>
<comment type="subcellular location">
    <subcellularLocation>
        <location evidence="1">Cell membrane</location>
        <topology evidence="1">Multi-pass membrane protein</topology>
    </subcellularLocation>
</comment>
<feature type="transmembrane region" description="Helical" evidence="10">
    <location>
        <begin position="154"/>
        <end position="178"/>
    </location>
</feature>
<evidence type="ECO:0000256" key="8">
    <source>
        <dbReference type="ARBA" id="ARBA00023136"/>
    </source>
</evidence>
<dbReference type="Proteomes" id="UP000182373">
    <property type="component" value="Chromosome"/>
</dbReference>
<dbReference type="GO" id="GO:0015920">
    <property type="term" value="P:lipopolysaccharide transport"/>
    <property type="evidence" value="ECO:0007669"/>
    <property type="project" value="TreeGrafter"/>
</dbReference>
<keyword evidence="5 10" id="KW-0812">Transmembrane</keyword>
<evidence type="ECO:0000259" key="11">
    <source>
        <dbReference type="Pfam" id="PF01061"/>
    </source>
</evidence>
<feature type="transmembrane region" description="Helical" evidence="10">
    <location>
        <begin position="214"/>
        <end position="233"/>
    </location>
</feature>
<evidence type="ECO:0000256" key="2">
    <source>
        <dbReference type="ARBA" id="ARBA00007783"/>
    </source>
</evidence>
<accession>A0AAC9P9K7</accession>
<dbReference type="Pfam" id="PF01061">
    <property type="entry name" value="ABC2_membrane"/>
    <property type="match status" value="1"/>
</dbReference>
<evidence type="ECO:0000256" key="9">
    <source>
        <dbReference type="SAM" id="MobiDB-lite"/>
    </source>
</evidence>
<evidence type="ECO:0000256" key="3">
    <source>
        <dbReference type="ARBA" id="ARBA00022448"/>
    </source>
</evidence>
<dbReference type="AlphaFoldDB" id="A0AAC9P9K7"/>
<keyword evidence="7" id="KW-0762">Sugar transport</keyword>
<evidence type="ECO:0000256" key="1">
    <source>
        <dbReference type="ARBA" id="ARBA00004651"/>
    </source>
</evidence>
<evidence type="ECO:0000313" key="12">
    <source>
        <dbReference type="EMBL" id="APH55129.1"/>
    </source>
</evidence>
<comment type="similarity">
    <text evidence="2">Belongs to the ABC-2 integral membrane protein family.</text>
</comment>
<dbReference type="PANTHER" id="PTHR30413:SF10">
    <property type="entry name" value="CAPSULE POLYSACCHARIDE EXPORT INNER-MEMBRANE PROTEIN CTRC"/>
    <property type="match status" value="1"/>
</dbReference>
<sequence>MPDHLSSPDPMVRTTQPPHQGQRSVRETEFFVESGSSFRVRNRLAMQDIADGLKLMRLGCTLGLLDIKGRYRGSMLGPFWMTLSTAVMVLALGLLYSQLLGQTVAQFLPYLSLSLVLWGFLQNLIQDGCAVFTSSEGMIRAVRMPFFVHATRSIIRNLVIVAHNMLVFIAVFAFFRIWPGEAVFGAIPALLLWLIDGYALTITMGILCARFRDVPPIVSNLVQIGFYITPIIWKPEQLLYGRDYLPLNPFYALLAVLRDPILGLTPSWQVWTSALVYSTLLCIGSWFLFARVRGRIAFWI</sequence>
<evidence type="ECO:0000256" key="4">
    <source>
        <dbReference type="ARBA" id="ARBA00022475"/>
    </source>
</evidence>